<organism evidence="3 4">
    <name type="scientific">Shouchella xiaoxiensis</name>
    <dbReference type="NCBI Taxonomy" id="766895"/>
    <lineage>
        <taxon>Bacteria</taxon>
        <taxon>Bacillati</taxon>
        <taxon>Bacillota</taxon>
        <taxon>Bacilli</taxon>
        <taxon>Bacillales</taxon>
        <taxon>Bacillaceae</taxon>
        <taxon>Shouchella</taxon>
    </lineage>
</organism>
<evidence type="ECO:0000256" key="2">
    <source>
        <dbReference type="ARBA" id="ARBA00023002"/>
    </source>
</evidence>
<dbReference type="RefSeq" id="WP_235194577.1">
    <property type="nucleotide sequence ID" value="NZ_JAFBCV010000006.1"/>
</dbReference>
<dbReference type="Gene3D" id="3.40.50.720">
    <property type="entry name" value="NAD(P)-binding Rossmann-like Domain"/>
    <property type="match status" value="1"/>
</dbReference>
<dbReference type="Pfam" id="PF13561">
    <property type="entry name" value="adh_short_C2"/>
    <property type="match status" value="1"/>
</dbReference>
<keyword evidence="4" id="KW-1185">Reference proteome</keyword>
<dbReference type="InterPro" id="IPR036291">
    <property type="entry name" value="NAD(P)-bd_dom_sf"/>
</dbReference>
<dbReference type="InterPro" id="IPR002347">
    <property type="entry name" value="SDR_fam"/>
</dbReference>
<reference evidence="3" key="1">
    <citation type="submission" date="2021-01" db="EMBL/GenBank/DDBJ databases">
        <title>Genomic Encyclopedia of Type Strains, Phase IV (KMG-IV): sequencing the most valuable type-strain genomes for metagenomic binning, comparative biology and taxonomic classification.</title>
        <authorList>
            <person name="Goeker M."/>
        </authorList>
    </citation>
    <scope>NUCLEOTIDE SEQUENCE</scope>
    <source>
        <strain evidence="3">DSM 21943</strain>
    </source>
</reference>
<dbReference type="SUPFAM" id="SSF51735">
    <property type="entry name" value="NAD(P)-binding Rossmann-fold domains"/>
    <property type="match status" value="1"/>
</dbReference>
<dbReference type="PRINTS" id="PR00081">
    <property type="entry name" value="GDHRDH"/>
</dbReference>
<protein>
    <submittedName>
        <fullName evidence="3">2-deoxy-D-gluconate 3-dehydrogenase</fullName>
        <ecNumber evidence="3">1.1.1.125</ecNumber>
    </submittedName>
</protein>
<dbReference type="PROSITE" id="PS00061">
    <property type="entry name" value="ADH_SHORT"/>
    <property type="match status" value="1"/>
</dbReference>
<dbReference type="PANTHER" id="PTHR42760">
    <property type="entry name" value="SHORT-CHAIN DEHYDROGENASES/REDUCTASES FAMILY MEMBER"/>
    <property type="match status" value="1"/>
</dbReference>
<dbReference type="PANTHER" id="PTHR42760:SF5">
    <property type="entry name" value="2-DEHYDRO-3-DEOXY-D-GLUCONATE 5-DEHYDROGENASE"/>
    <property type="match status" value="1"/>
</dbReference>
<sequence length="265" mass="27909">MIISNVIEQKRTKGEWAMFSLAGKTALLTGASRGLGQGMAIGLAEAGATVIGAGVSNMAETGELVEQAGGAFIGIHADLSTKNGVAELVERVYQKVESVDILVNNAGTIKRAEAEAFTDEMWDSVLQVNLDAVFALSREVGKRMLVQKQGSIINIASMLSFQGGLRVPAYAASKHAVAGLTKSLANEWGAKGVRVNAIAPGYMVTDNTEAIRNDEKRYQSITSRIPLGTWGTPEDLKGPVVFLASDASAYVNGHILAVDGGWLSS</sequence>
<comment type="similarity">
    <text evidence="1">Belongs to the short-chain dehydrogenases/reductases (SDR) family.</text>
</comment>
<dbReference type="InterPro" id="IPR020904">
    <property type="entry name" value="Sc_DH/Rdtase_CS"/>
</dbReference>
<comment type="caution">
    <text evidence="3">The sequence shown here is derived from an EMBL/GenBank/DDBJ whole genome shotgun (WGS) entry which is preliminary data.</text>
</comment>
<dbReference type="Proteomes" id="UP001179280">
    <property type="component" value="Unassembled WGS sequence"/>
</dbReference>
<evidence type="ECO:0000256" key="1">
    <source>
        <dbReference type="ARBA" id="ARBA00006484"/>
    </source>
</evidence>
<dbReference type="EMBL" id="JAFBCV010000006">
    <property type="protein sequence ID" value="MBM7838938.1"/>
    <property type="molecule type" value="Genomic_DNA"/>
</dbReference>
<dbReference type="PRINTS" id="PR00080">
    <property type="entry name" value="SDRFAMILY"/>
</dbReference>
<dbReference type="EC" id="1.1.1.125" evidence="3"/>
<dbReference type="InterPro" id="IPR011286">
    <property type="entry name" value="2-deoxy-D-gluc_3_DH"/>
</dbReference>
<evidence type="ECO:0000313" key="3">
    <source>
        <dbReference type="EMBL" id="MBM7838938.1"/>
    </source>
</evidence>
<proteinExistence type="inferred from homology"/>
<keyword evidence="2 3" id="KW-0560">Oxidoreductase</keyword>
<dbReference type="GO" id="GO:0008678">
    <property type="term" value="F:2-deoxy-D-gluconate 3-dehydrogenase activity"/>
    <property type="evidence" value="ECO:0007669"/>
    <property type="project" value="UniProtKB-EC"/>
</dbReference>
<gene>
    <name evidence="3" type="ORF">JOC54_002208</name>
</gene>
<evidence type="ECO:0000313" key="4">
    <source>
        <dbReference type="Proteomes" id="UP001179280"/>
    </source>
</evidence>
<accession>A0ABS2STT0</accession>
<dbReference type="NCBIfam" id="TIGR01832">
    <property type="entry name" value="kduD"/>
    <property type="match status" value="1"/>
</dbReference>
<name>A0ABS2STT0_9BACI</name>